<keyword evidence="7" id="KW-1185">Reference proteome</keyword>
<dbReference type="EMBL" id="JBEJUE010000038">
    <property type="protein sequence ID" value="MER0428532.1"/>
    <property type="molecule type" value="Genomic_DNA"/>
</dbReference>
<evidence type="ECO:0000313" key="6">
    <source>
        <dbReference type="EMBL" id="MER0428532.1"/>
    </source>
</evidence>
<dbReference type="InterPro" id="IPR036388">
    <property type="entry name" value="WH-like_DNA-bd_sf"/>
</dbReference>
<feature type="domain" description="HTH hxlR-type" evidence="5">
    <location>
        <begin position="24"/>
        <end position="125"/>
    </location>
</feature>
<dbReference type="SUPFAM" id="SSF46785">
    <property type="entry name" value="Winged helix' DNA-binding domain"/>
    <property type="match status" value="1"/>
</dbReference>
<accession>A0ABV1QBJ6</accession>
<protein>
    <submittedName>
        <fullName evidence="6">Helix-turn-helix domain-containing protein</fullName>
    </submittedName>
</protein>
<dbReference type="PROSITE" id="PS51118">
    <property type="entry name" value="HTH_HXLR"/>
    <property type="match status" value="1"/>
</dbReference>
<dbReference type="InterPro" id="IPR036390">
    <property type="entry name" value="WH_DNA-bd_sf"/>
</dbReference>
<keyword evidence="3" id="KW-0804">Transcription</keyword>
<evidence type="ECO:0000259" key="5">
    <source>
        <dbReference type="PROSITE" id="PS51118"/>
    </source>
</evidence>
<comment type="caution">
    <text evidence="6">The sequence shown here is derived from an EMBL/GenBank/DDBJ whole genome shotgun (WGS) entry which is preliminary data.</text>
</comment>
<gene>
    <name evidence="6" type="ORF">ABR748_30580</name>
</gene>
<dbReference type="PANTHER" id="PTHR33204">
    <property type="entry name" value="TRANSCRIPTIONAL REGULATOR, MARR FAMILY"/>
    <property type="match status" value="1"/>
</dbReference>
<reference evidence="6 7" key="1">
    <citation type="submission" date="2024-01" db="EMBL/GenBank/DDBJ databases">
        <title>Metagenomic exploration of the rhizosphere soil microbial community and their significance in facilitating the development of wild simulated ginseng.</title>
        <authorList>
            <person name="Huang J."/>
        </authorList>
    </citation>
    <scope>NUCLEOTIDE SEQUENCE [LARGE SCALE GENOMIC DNA]</scope>
    <source>
        <strain evidence="6 7">WY141</strain>
    </source>
</reference>
<dbReference type="PANTHER" id="PTHR33204:SF37">
    <property type="entry name" value="HTH-TYPE TRANSCRIPTIONAL REGULATOR YODB"/>
    <property type="match status" value="1"/>
</dbReference>
<dbReference type="Proteomes" id="UP001456562">
    <property type="component" value="Unassembled WGS sequence"/>
</dbReference>
<dbReference type="Gene3D" id="1.10.10.10">
    <property type="entry name" value="Winged helix-like DNA-binding domain superfamily/Winged helix DNA-binding domain"/>
    <property type="match status" value="1"/>
</dbReference>
<feature type="region of interest" description="Disordered" evidence="4">
    <location>
        <begin position="1"/>
        <end position="21"/>
    </location>
</feature>
<dbReference type="InterPro" id="IPR002577">
    <property type="entry name" value="HTH_HxlR"/>
</dbReference>
<dbReference type="Pfam" id="PF01638">
    <property type="entry name" value="HxlR"/>
    <property type="match status" value="1"/>
</dbReference>
<keyword evidence="2" id="KW-0238">DNA-binding</keyword>
<dbReference type="RefSeq" id="WP_350240632.1">
    <property type="nucleotide sequence ID" value="NZ_JBEJUE010000038.1"/>
</dbReference>
<name>A0ABV1QBJ6_STRMI</name>
<keyword evidence="1" id="KW-0805">Transcription regulation</keyword>
<evidence type="ECO:0000256" key="1">
    <source>
        <dbReference type="ARBA" id="ARBA00023015"/>
    </source>
</evidence>
<evidence type="ECO:0000256" key="2">
    <source>
        <dbReference type="ARBA" id="ARBA00023125"/>
    </source>
</evidence>
<evidence type="ECO:0000256" key="4">
    <source>
        <dbReference type="SAM" id="MobiDB-lite"/>
    </source>
</evidence>
<organism evidence="6 7">
    <name type="scientific">Streptomyces microflavus</name>
    <name type="common">Streptomyces lipmanii</name>
    <dbReference type="NCBI Taxonomy" id="1919"/>
    <lineage>
        <taxon>Bacteria</taxon>
        <taxon>Bacillati</taxon>
        <taxon>Actinomycetota</taxon>
        <taxon>Actinomycetes</taxon>
        <taxon>Kitasatosporales</taxon>
        <taxon>Streptomycetaceae</taxon>
        <taxon>Streptomyces</taxon>
    </lineage>
</organism>
<evidence type="ECO:0000256" key="3">
    <source>
        <dbReference type="ARBA" id="ARBA00023163"/>
    </source>
</evidence>
<feature type="compositionally biased region" description="Low complexity" evidence="4">
    <location>
        <begin position="1"/>
        <end position="12"/>
    </location>
</feature>
<sequence>MTTSTSGASGRRPGARGDLLAPDCPTRQLLDRVGSKWTSMVVKILAEADPGELRFAELRRRIPGISQKMLSVTLQSLARDGLVLRRVEPTVPPAVHYRLTGLGLSLEEPLSALRSWAETHMAEIDRNNRLAWDRPAEQGER</sequence>
<proteinExistence type="predicted"/>
<evidence type="ECO:0000313" key="7">
    <source>
        <dbReference type="Proteomes" id="UP001456562"/>
    </source>
</evidence>